<evidence type="ECO:0000313" key="4">
    <source>
        <dbReference type="EMBL" id="KAK9130357.1"/>
    </source>
</evidence>
<dbReference type="Proteomes" id="UP001417504">
    <property type="component" value="Unassembled WGS sequence"/>
</dbReference>
<evidence type="ECO:0000259" key="2">
    <source>
        <dbReference type="SMART" id="SM00355"/>
    </source>
</evidence>
<feature type="domain" description="U1-type" evidence="3">
    <location>
        <begin position="252"/>
        <end position="286"/>
    </location>
</feature>
<accession>A0AAP0P436</accession>
<dbReference type="InterPro" id="IPR003604">
    <property type="entry name" value="Matrin/U1-like-C_Znf_C2H2"/>
</dbReference>
<evidence type="ECO:0000256" key="1">
    <source>
        <dbReference type="SAM" id="MobiDB-lite"/>
    </source>
</evidence>
<feature type="compositionally biased region" description="Polar residues" evidence="1">
    <location>
        <begin position="676"/>
        <end position="688"/>
    </location>
</feature>
<feature type="compositionally biased region" description="Polar residues" evidence="1">
    <location>
        <begin position="798"/>
        <end position="807"/>
    </location>
</feature>
<feature type="compositionally biased region" description="Basic and acidic residues" evidence="1">
    <location>
        <begin position="229"/>
        <end position="244"/>
    </location>
</feature>
<dbReference type="PANTHER" id="PTHR47487:SF8">
    <property type="entry name" value="OS08G0270900 PROTEIN"/>
    <property type="match status" value="1"/>
</dbReference>
<feature type="domain" description="U1-type" evidence="3">
    <location>
        <begin position="177"/>
        <end position="211"/>
    </location>
</feature>
<feature type="domain" description="U1-type" evidence="3">
    <location>
        <begin position="753"/>
        <end position="787"/>
    </location>
</feature>
<protein>
    <recommendedName>
        <fullName evidence="6">C2H2-type domain-containing protein</fullName>
    </recommendedName>
</protein>
<comment type="caution">
    <text evidence="4">The sequence shown here is derived from an EMBL/GenBank/DDBJ whole genome shotgun (WGS) entry which is preliminary data.</text>
</comment>
<dbReference type="GO" id="GO:0003676">
    <property type="term" value="F:nucleic acid binding"/>
    <property type="evidence" value="ECO:0007669"/>
    <property type="project" value="InterPro"/>
</dbReference>
<feature type="compositionally biased region" description="Low complexity" evidence="1">
    <location>
        <begin position="219"/>
        <end position="228"/>
    </location>
</feature>
<feature type="region of interest" description="Disordered" evidence="1">
    <location>
        <begin position="212"/>
        <end position="244"/>
    </location>
</feature>
<feature type="region of interest" description="Disordered" evidence="1">
    <location>
        <begin position="798"/>
        <end position="835"/>
    </location>
</feature>
<gene>
    <name evidence="4" type="ORF">Sjap_010844</name>
</gene>
<dbReference type="SMART" id="SM00451">
    <property type="entry name" value="ZnF_U1"/>
    <property type="match status" value="6"/>
</dbReference>
<dbReference type="AlphaFoldDB" id="A0AAP0P436"/>
<sequence length="911" mass="101168">MASNFRTREFDARLCVPSNTTTTNNRSDQSFDLGFSANRQALMMRNAALLRQWEKERIREEIMAEEILRRRELELEVRRELAVDREFARRRAQTMLSFPRPAIHGPMMTPTLAPPFQRPAMPMPTTTPTLAGLGNGHPGKVVFLAKPTTSPNISGKKPKAYYIGDKKFIVSGKKKKPKVWVCALCKTSASSEQELDEHLQEKKHLENVAELKANKSSKKQGSSSSLSEKTIDGTSKDKQEAKPQNEDVHKNLFGFWCQDCNLYCSSEIDFASHQKGKKHIARLEALKQNSDNVDCLGTSDNAEKGEGFEMTEKEVMENVGGELPIIKKVEEKTTKVLNPTEALENISDESVTHEESNRFPSLELREKQEEELGPKDLKKNFLLWCETVLASYPKGQKYMAHLRAREKVVAIDPFSTNHNNGTSNIGDDSIQRHEKTVGTMDGEANVTSEAEKGVQASDSTLKNEPVEATKALGDKTDKAIKTINSSQVASLVQEDKKKYKLTLEEYKKTFKFWCEDCQIGCPIDAAMDIHLKGKKHIARLKALTQHFVIVNSPGTSDTAEKTEGSEATKRETTEIVGGVAQAVKKVEEETIKALNPTEGLENRTDESINHVKSIGSLSPNLAEKSEEKQGLEDLKKFMFWCEDCQLGLGSEGSIVSHLMGKKHMKRVRSRNKVVATDSTSSIHDNSTSKTGDDFIVEGIKVLDSTINNESGEATTLGSKIDDAINTTNSSQVPSLQQEEKKEEKTMIEDLKKKYEFWCEDCELGLDSEGSIIAHLMGKKHMRRLTRNKVVATNSISSIHDNSTSKTGDGSIGEGEATTLGSKTDEGVETANSSRVPTLEQVKKEEKMTIEDLKKKFEFWCEDCQIGCHSRIVMDDHLKGMKHARRLMQCVGAAASATTTANGSNCSGSNCG</sequence>
<dbReference type="InterPro" id="IPR036236">
    <property type="entry name" value="Znf_C2H2_sf"/>
</dbReference>
<dbReference type="SMART" id="SM00355">
    <property type="entry name" value="ZnF_C2H2"/>
    <property type="match status" value="6"/>
</dbReference>
<dbReference type="Pfam" id="PF12874">
    <property type="entry name" value="zf-met"/>
    <property type="match status" value="6"/>
</dbReference>
<evidence type="ECO:0000313" key="5">
    <source>
        <dbReference type="Proteomes" id="UP001417504"/>
    </source>
</evidence>
<feature type="domain" description="U1-type" evidence="3">
    <location>
        <begin position="636"/>
        <end position="670"/>
    </location>
</feature>
<dbReference type="Gene3D" id="3.30.160.60">
    <property type="entry name" value="Classic Zinc Finger"/>
    <property type="match status" value="6"/>
</dbReference>
<evidence type="ECO:0000259" key="3">
    <source>
        <dbReference type="SMART" id="SM00451"/>
    </source>
</evidence>
<organism evidence="4 5">
    <name type="scientific">Stephania japonica</name>
    <dbReference type="NCBI Taxonomy" id="461633"/>
    <lineage>
        <taxon>Eukaryota</taxon>
        <taxon>Viridiplantae</taxon>
        <taxon>Streptophyta</taxon>
        <taxon>Embryophyta</taxon>
        <taxon>Tracheophyta</taxon>
        <taxon>Spermatophyta</taxon>
        <taxon>Magnoliopsida</taxon>
        <taxon>Ranunculales</taxon>
        <taxon>Menispermaceae</taxon>
        <taxon>Menispermoideae</taxon>
        <taxon>Cissampelideae</taxon>
        <taxon>Stephania</taxon>
    </lineage>
</organism>
<feature type="region of interest" description="Disordered" evidence="1">
    <location>
        <begin position="669"/>
        <end position="688"/>
    </location>
</feature>
<feature type="domain" description="C2H2-type" evidence="2">
    <location>
        <begin position="512"/>
        <end position="536"/>
    </location>
</feature>
<dbReference type="GO" id="GO:0008270">
    <property type="term" value="F:zinc ion binding"/>
    <property type="evidence" value="ECO:0007669"/>
    <property type="project" value="InterPro"/>
</dbReference>
<proteinExistence type="predicted"/>
<feature type="domain" description="C2H2-type" evidence="2">
    <location>
        <begin position="639"/>
        <end position="663"/>
    </location>
</feature>
<feature type="domain" description="C2H2-type" evidence="2">
    <location>
        <begin position="180"/>
        <end position="204"/>
    </location>
</feature>
<dbReference type="EMBL" id="JBBNAE010000004">
    <property type="protein sequence ID" value="KAK9130357.1"/>
    <property type="molecule type" value="Genomic_DNA"/>
</dbReference>
<feature type="domain" description="C2H2-type" evidence="2">
    <location>
        <begin position="255"/>
        <end position="279"/>
    </location>
</feature>
<feature type="domain" description="U1-type" evidence="3">
    <location>
        <begin position="855"/>
        <end position="889"/>
    </location>
</feature>
<feature type="domain" description="C2H2-type" evidence="2">
    <location>
        <begin position="858"/>
        <end position="882"/>
    </location>
</feature>
<name>A0AAP0P436_9MAGN</name>
<reference evidence="4 5" key="1">
    <citation type="submission" date="2024-01" db="EMBL/GenBank/DDBJ databases">
        <title>Genome assemblies of Stephania.</title>
        <authorList>
            <person name="Yang L."/>
        </authorList>
    </citation>
    <scope>NUCLEOTIDE SEQUENCE [LARGE SCALE GENOMIC DNA]</scope>
    <source>
        <strain evidence="4">QJT</strain>
        <tissue evidence="4">Leaf</tissue>
    </source>
</reference>
<dbReference type="SUPFAM" id="SSF57667">
    <property type="entry name" value="beta-beta-alpha zinc fingers"/>
    <property type="match status" value="4"/>
</dbReference>
<evidence type="ECO:0008006" key="6">
    <source>
        <dbReference type="Google" id="ProtNLM"/>
    </source>
</evidence>
<feature type="domain" description="U1-type" evidence="3">
    <location>
        <begin position="509"/>
        <end position="543"/>
    </location>
</feature>
<dbReference type="PANTHER" id="PTHR47487">
    <property type="entry name" value="OS06G0651300 PROTEIN-RELATED"/>
    <property type="match status" value="1"/>
</dbReference>
<feature type="domain" description="C2H2-type" evidence="2">
    <location>
        <begin position="756"/>
        <end position="780"/>
    </location>
</feature>
<keyword evidence="5" id="KW-1185">Reference proteome</keyword>
<dbReference type="InterPro" id="IPR013087">
    <property type="entry name" value="Znf_C2H2_type"/>
</dbReference>